<dbReference type="Pfam" id="PF13400">
    <property type="entry name" value="Tad"/>
    <property type="match status" value="1"/>
</dbReference>
<evidence type="ECO:0000313" key="3">
    <source>
        <dbReference type="EMBL" id="CAB3638076.1"/>
    </source>
</evidence>
<sequence>MFFVAFLIPLLIFAAFAINMARLSVVRNELQNAADAAALAGASHFIANGAGTPDWAGAASATTTAIALNASDGIKLSSGTVTTGYWNLAGSPSTLQPTTITPGTNDAPAVEVKISRSANQNGGLVSLTFGVLLGVPSVPATATAIAVAAPPGTVAGGLFPVALGQCLYQTYWDSSTNQPRVDPSTGKAYEFQIGSDYAYGGGCDAGQWTSFTSVANDVPTIRGLIENGNPTSLSIGDNIYIQPGAKTTLYSSVPSNTVIYVPIVSQIVTKTFQPIVAFAAFYVDYAVGGSGKYIAGHFLTGYNIPQSSGVGPGYGGYVPPRLAF</sequence>
<dbReference type="Pfam" id="PF09977">
    <property type="entry name" value="Tad_C"/>
    <property type="match status" value="1"/>
</dbReference>
<organism evidence="3 4">
    <name type="scientific">Paraburkholderia phenoliruptrix</name>
    <dbReference type="NCBI Taxonomy" id="252970"/>
    <lineage>
        <taxon>Bacteria</taxon>
        <taxon>Pseudomonadati</taxon>
        <taxon>Pseudomonadota</taxon>
        <taxon>Betaproteobacteria</taxon>
        <taxon>Burkholderiales</taxon>
        <taxon>Burkholderiaceae</taxon>
        <taxon>Paraburkholderia</taxon>
    </lineage>
</organism>
<evidence type="ECO:0000259" key="1">
    <source>
        <dbReference type="Pfam" id="PF09977"/>
    </source>
</evidence>
<feature type="domain" description="Putative Flp pilus-assembly TadG-like N-terminal" evidence="2">
    <location>
        <begin position="2"/>
        <end position="43"/>
    </location>
</feature>
<name>A0A6J4ZN99_9BURK</name>
<dbReference type="EMBL" id="CADIKB010000001">
    <property type="protein sequence ID" value="CAB3638076.1"/>
    <property type="molecule type" value="Genomic_DNA"/>
</dbReference>
<evidence type="ECO:0000259" key="2">
    <source>
        <dbReference type="Pfam" id="PF13400"/>
    </source>
</evidence>
<evidence type="ECO:0000313" key="4">
    <source>
        <dbReference type="Proteomes" id="UP000494249"/>
    </source>
</evidence>
<dbReference type="InterPro" id="IPR018705">
    <property type="entry name" value="DUF2134_membrane"/>
</dbReference>
<dbReference type="RefSeq" id="WP_082201550.1">
    <property type="nucleotide sequence ID" value="NZ_CADFGL010000001.1"/>
</dbReference>
<protein>
    <recommendedName>
        <fullName evidence="5">Flp pilus-assembly TadG-like N-terminal domain-containing protein</fullName>
    </recommendedName>
</protein>
<accession>A0A6J4ZN99</accession>
<gene>
    <name evidence="3" type="ORF">LMG22037_00034</name>
</gene>
<feature type="domain" description="DUF2134" evidence="1">
    <location>
        <begin position="55"/>
        <end position="146"/>
    </location>
</feature>
<reference evidence="3 4" key="1">
    <citation type="submission" date="2020-04" db="EMBL/GenBank/DDBJ databases">
        <authorList>
            <person name="De Canck E."/>
        </authorList>
    </citation>
    <scope>NUCLEOTIDE SEQUENCE [LARGE SCALE GENOMIC DNA]</scope>
    <source>
        <strain evidence="3 4">LMG 22037</strain>
    </source>
</reference>
<evidence type="ECO:0008006" key="5">
    <source>
        <dbReference type="Google" id="ProtNLM"/>
    </source>
</evidence>
<dbReference type="Proteomes" id="UP000494249">
    <property type="component" value="Unassembled WGS sequence"/>
</dbReference>
<dbReference type="InterPro" id="IPR028087">
    <property type="entry name" value="Tad_N"/>
</dbReference>
<proteinExistence type="predicted"/>
<dbReference type="AlphaFoldDB" id="A0A6J4ZN99"/>